<evidence type="ECO:0000259" key="11">
    <source>
        <dbReference type="PROSITE" id="PS51278"/>
    </source>
</evidence>
<dbReference type="InterPro" id="IPR005855">
    <property type="entry name" value="GFAT"/>
</dbReference>
<feature type="domain" description="SIS" evidence="12">
    <location>
        <begin position="457"/>
        <end position="594"/>
    </location>
</feature>
<dbReference type="NCBIfam" id="NF001484">
    <property type="entry name" value="PRK00331.1"/>
    <property type="match status" value="1"/>
</dbReference>
<dbReference type="GO" id="GO:0005975">
    <property type="term" value="P:carbohydrate metabolic process"/>
    <property type="evidence" value="ECO:0007669"/>
    <property type="project" value="UniProtKB-UniRule"/>
</dbReference>
<accession>A0A0R1XND2</accession>
<comment type="subunit">
    <text evidence="10">Homodimer.</text>
</comment>
<dbReference type="eggNOG" id="COG0449">
    <property type="taxonomic scope" value="Bacteria"/>
</dbReference>
<dbReference type="InterPro" id="IPR046348">
    <property type="entry name" value="SIS_dom_sf"/>
</dbReference>
<protein>
    <recommendedName>
        <fullName evidence="4 10">Glutamine--fructose-6-phosphate aminotransferase [isomerizing]</fullName>
        <ecNumber evidence="3 10">2.6.1.16</ecNumber>
    </recommendedName>
    <alternativeName>
        <fullName evidence="10">D-fructose-6-phosphate amidotransferase</fullName>
    </alternativeName>
    <alternativeName>
        <fullName evidence="10">GFAT</fullName>
    </alternativeName>
    <alternativeName>
        <fullName evidence="10">Glucosamine-6-phosphate synthase</fullName>
    </alternativeName>
    <alternativeName>
        <fullName evidence="10">Hexosephosphate aminotransferase</fullName>
    </alternativeName>
    <alternativeName>
        <fullName evidence="10">L-glutamine--D-fructose-6-phosphate amidotransferase</fullName>
    </alternativeName>
</protein>
<dbReference type="GO" id="GO:0097367">
    <property type="term" value="F:carbohydrate derivative binding"/>
    <property type="evidence" value="ECO:0007669"/>
    <property type="project" value="InterPro"/>
</dbReference>
<evidence type="ECO:0000256" key="8">
    <source>
        <dbReference type="ARBA" id="ARBA00022737"/>
    </source>
</evidence>
<dbReference type="GO" id="GO:0004360">
    <property type="term" value="F:glutamine-fructose-6-phosphate transaminase (isomerizing) activity"/>
    <property type="evidence" value="ECO:0007669"/>
    <property type="project" value="UniProtKB-UniRule"/>
</dbReference>
<evidence type="ECO:0000313" key="13">
    <source>
        <dbReference type="EMBL" id="KRM29371.1"/>
    </source>
</evidence>
<dbReference type="SUPFAM" id="SSF53697">
    <property type="entry name" value="SIS domain"/>
    <property type="match status" value="1"/>
</dbReference>
<dbReference type="InterPro" id="IPR047084">
    <property type="entry name" value="GFAT_N"/>
</dbReference>
<comment type="subcellular location">
    <subcellularLocation>
        <location evidence="2 10">Cytoplasm</location>
    </subcellularLocation>
</comment>
<feature type="initiator methionine" description="Removed" evidence="10">
    <location>
        <position position="1"/>
    </location>
</feature>
<keyword evidence="9" id="KW-0315">Glutamine amidotransferase</keyword>
<dbReference type="CDD" id="cd05008">
    <property type="entry name" value="SIS_GlmS_GlmD_1"/>
    <property type="match status" value="1"/>
</dbReference>
<sequence>MCGIVGVISAKPVQKILINGLQKLEYRGYDSAGIFVNSARNGQHVVKTVGKIAALKAQLTPAVEGTMGIGHTRWATNGAPTDANAHPQYSADERFYLVHNGVITNAAALKDQYLTGVPFKSQTDTEVVVQLVAKFVADEGLTPAAAFYKTLNLLQGSYAFVLADAEDPNTLYAAKNKSPLLVGIGEGAYYVGSDAMAMIDQTKQFKALQDGDVVIMHQDELTITDLAGDFVHRDTFTANIDASEISKGTYPYYMLKEIDEQPAVMRRIVDAYLPADGSVTVSADLLTALDQADRLYIVAAGTSYHAGLVGSYLFEQVAGLPTEVHLASEFGYHMPLLSAHPFFLLLSQSGETADSREVLVNVKKQGYPVLTMTNTAGSTLSREADYTMLLHAGPEIAVASTKAYTAQIAVQAVLAKALGLHRNLTAAKALNLRHELSLAAAGMQTLVDEKDQINNLVGQYFPNQAHAFYIGRGEDYPLSLEAALKLKEVSYVHTEGFAAGELKHGTIALIEEDTPVLAFITDDATAAHTRSNLQETEARGAHTMTIVSEHLAQPTDNIVLPDVAPLLSALVGIVPAQLIAYYAALGKGLDVDKPRNLAKSVTVE</sequence>
<name>A0A0R1XND2_9LACO</name>
<feature type="active site" description="Nucleophile; for GATase activity" evidence="10">
    <location>
        <position position="2"/>
    </location>
</feature>
<dbReference type="InterPro" id="IPR035466">
    <property type="entry name" value="GlmS/AgaS_SIS"/>
</dbReference>
<reference evidence="13 14" key="1">
    <citation type="journal article" date="2015" name="Genome Announc.">
        <title>Expanding the biotechnology potential of lactobacilli through comparative genomics of 213 strains and associated genera.</title>
        <authorList>
            <person name="Sun Z."/>
            <person name="Harris H.M."/>
            <person name="McCann A."/>
            <person name="Guo C."/>
            <person name="Argimon S."/>
            <person name="Zhang W."/>
            <person name="Yang X."/>
            <person name="Jeffery I.B."/>
            <person name="Cooney J.C."/>
            <person name="Kagawa T.F."/>
            <person name="Liu W."/>
            <person name="Song Y."/>
            <person name="Salvetti E."/>
            <person name="Wrobel A."/>
            <person name="Rasinkangas P."/>
            <person name="Parkhill J."/>
            <person name="Rea M.C."/>
            <person name="O'Sullivan O."/>
            <person name="Ritari J."/>
            <person name="Douillard F.P."/>
            <person name="Paul Ross R."/>
            <person name="Yang R."/>
            <person name="Briner A.E."/>
            <person name="Felis G.E."/>
            <person name="de Vos W.M."/>
            <person name="Barrangou R."/>
            <person name="Klaenhammer T.R."/>
            <person name="Caufield P.W."/>
            <person name="Cui Y."/>
            <person name="Zhang H."/>
            <person name="O'Toole P.W."/>
        </authorList>
    </citation>
    <scope>NUCLEOTIDE SEQUENCE [LARGE SCALE GENOMIC DNA]</scope>
    <source>
        <strain evidence="13 14">DSM 16991</strain>
    </source>
</reference>
<dbReference type="SUPFAM" id="SSF56235">
    <property type="entry name" value="N-terminal nucleophile aminohydrolases (Ntn hydrolases)"/>
    <property type="match status" value="1"/>
</dbReference>
<feature type="active site" description="For Fru-6P isomerization activity" evidence="10">
    <location>
        <position position="599"/>
    </location>
</feature>
<dbReference type="Pfam" id="PF13522">
    <property type="entry name" value="GATase_6"/>
    <property type="match status" value="1"/>
</dbReference>
<dbReference type="Gene3D" id="3.60.20.10">
    <property type="entry name" value="Glutamine Phosphoribosylpyrophosphate, subunit 1, domain 1"/>
    <property type="match status" value="1"/>
</dbReference>
<dbReference type="Proteomes" id="UP000050949">
    <property type="component" value="Unassembled WGS sequence"/>
</dbReference>
<evidence type="ECO:0000256" key="1">
    <source>
        <dbReference type="ARBA" id="ARBA00001031"/>
    </source>
</evidence>
<dbReference type="Gene3D" id="3.40.50.10490">
    <property type="entry name" value="Glucose-6-phosphate isomerase like protein, domain 1"/>
    <property type="match status" value="2"/>
</dbReference>
<dbReference type="PROSITE" id="PS51464">
    <property type="entry name" value="SIS"/>
    <property type="match status" value="2"/>
</dbReference>
<feature type="domain" description="Glutamine amidotransferase type-2" evidence="11">
    <location>
        <begin position="2"/>
        <end position="219"/>
    </location>
</feature>
<organism evidence="13 14">
    <name type="scientific">Schleiferilactobacillus harbinensis DSM 16991</name>
    <dbReference type="NCBI Taxonomy" id="1122147"/>
    <lineage>
        <taxon>Bacteria</taxon>
        <taxon>Bacillati</taxon>
        <taxon>Bacillota</taxon>
        <taxon>Bacilli</taxon>
        <taxon>Lactobacillales</taxon>
        <taxon>Lactobacillaceae</taxon>
        <taxon>Schleiferilactobacillus</taxon>
    </lineage>
</organism>
<dbReference type="PATRIC" id="fig|1122147.4.peg.979"/>
<dbReference type="GO" id="GO:0005829">
    <property type="term" value="C:cytosol"/>
    <property type="evidence" value="ECO:0007669"/>
    <property type="project" value="TreeGrafter"/>
</dbReference>
<dbReference type="InterPro" id="IPR029055">
    <property type="entry name" value="Ntn_hydrolases_N"/>
</dbReference>
<dbReference type="AlphaFoldDB" id="A0A0R1XND2"/>
<dbReference type="PANTHER" id="PTHR10937:SF0">
    <property type="entry name" value="GLUTAMINE--FRUCTOSE-6-PHOSPHATE TRANSAMINASE (ISOMERIZING)"/>
    <property type="match status" value="1"/>
</dbReference>
<evidence type="ECO:0000259" key="12">
    <source>
        <dbReference type="PROSITE" id="PS51464"/>
    </source>
</evidence>
<evidence type="ECO:0000256" key="6">
    <source>
        <dbReference type="ARBA" id="ARBA00022576"/>
    </source>
</evidence>
<dbReference type="NCBIfam" id="TIGR01135">
    <property type="entry name" value="glmS"/>
    <property type="match status" value="1"/>
</dbReference>
<dbReference type="InterPro" id="IPR017932">
    <property type="entry name" value="GATase_2_dom"/>
</dbReference>
<evidence type="ECO:0000313" key="14">
    <source>
        <dbReference type="Proteomes" id="UP000050949"/>
    </source>
</evidence>
<evidence type="ECO:0000256" key="3">
    <source>
        <dbReference type="ARBA" id="ARBA00012916"/>
    </source>
</evidence>
<keyword evidence="5 10" id="KW-0963">Cytoplasm</keyword>
<dbReference type="CDD" id="cd00714">
    <property type="entry name" value="GFAT"/>
    <property type="match status" value="1"/>
</dbReference>
<gene>
    <name evidence="10" type="primary">glmS</name>
    <name evidence="13" type="ORF">FC91_GL000951</name>
</gene>
<proteinExistence type="inferred from homology"/>
<dbReference type="EC" id="2.6.1.16" evidence="3 10"/>
<dbReference type="OrthoDB" id="106547at2"/>
<evidence type="ECO:0000256" key="2">
    <source>
        <dbReference type="ARBA" id="ARBA00004496"/>
    </source>
</evidence>
<dbReference type="Pfam" id="PF01380">
    <property type="entry name" value="SIS"/>
    <property type="match status" value="2"/>
</dbReference>
<evidence type="ECO:0000256" key="7">
    <source>
        <dbReference type="ARBA" id="ARBA00022679"/>
    </source>
</evidence>
<evidence type="ECO:0000256" key="10">
    <source>
        <dbReference type="HAMAP-Rule" id="MF_00164"/>
    </source>
</evidence>
<feature type="domain" description="SIS" evidence="12">
    <location>
        <begin position="285"/>
        <end position="424"/>
    </location>
</feature>
<dbReference type="CDD" id="cd05009">
    <property type="entry name" value="SIS_GlmS_GlmD_2"/>
    <property type="match status" value="1"/>
</dbReference>
<keyword evidence="6 10" id="KW-0032">Aminotransferase</keyword>
<dbReference type="PANTHER" id="PTHR10937">
    <property type="entry name" value="GLUCOSAMINE--FRUCTOSE-6-PHOSPHATE AMINOTRANSFERASE, ISOMERIZING"/>
    <property type="match status" value="1"/>
</dbReference>
<dbReference type="EMBL" id="AZFW01000016">
    <property type="protein sequence ID" value="KRM29371.1"/>
    <property type="molecule type" value="Genomic_DNA"/>
</dbReference>
<dbReference type="GO" id="GO:0006487">
    <property type="term" value="P:protein N-linked glycosylation"/>
    <property type="evidence" value="ECO:0007669"/>
    <property type="project" value="TreeGrafter"/>
</dbReference>
<comment type="catalytic activity">
    <reaction evidence="1 10">
        <text>D-fructose 6-phosphate + L-glutamine = D-glucosamine 6-phosphate + L-glutamate</text>
        <dbReference type="Rhea" id="RHEA:13237"/>
        <dbReference type="ChEBI" id="CHEBI:29985"/>
        <dbReference type="ChEBI" id="CHEBI:58359"/>
        <dbReference type="ChEBI" id="CHEBI:58725"/>
        <dbReference type="ChEBI" id="CHEBI:61527"/>
        <dbReference type="EC" id="2.6.1.16"/>
    </reaction>
</comment>
<evidence type="ECO:0000256" key="9">
    <source>
        <dbReference type="ARBA" id="ARBA00022962"/>
    </source>
</evidence>
<dbReference type="InterPro" id="IPR035490">
    <property type="entry name" value="GlmS/FrlB_SIS"/>
</dbReference>
<dbReference type="InterPro" id="IPR001347">
    <property type="entry name" value="SIS_dom"/>
</dbReference>
<dbReference type="PROSITE" id="PS51278">
    <property type="entry name" value="GATASE_TYPE_2"/>
    <property type="match status" value="1"/>
</dbReference>
<dbReference type="FunFam" id="3.40.50.10490:FF:000001">
    <property type="entry name" value="Glutamine--fructose-6-phosphate aminotransferase [isomerizing]"/>
    <property type="match status" value="1"/>
</dbReference>
<dbReference type="GO" id="GO:0006047">
    <property type="term" value="P:UDP-N-acetylglucosamine metabolic process"/>
    <property type="evidence" value="ECO:0007669"/>
    <property type="project" value="TreeGrafter"/>
</dbReference>
<keyword evidence="7 10" id="KW-0808">Transferase</keyword>
<dbReference type="RefSeq" id="WP_027827474.1">
    <property type="nucleotide sequence ID" value="NZ_AUEH01000002.1"/>
</dbReference>
<keyword evidence="8" id="KW-0677">Repeat</keyword>
<evidence type="ECO:0000256" key="4">
    <source>
        <dbReference type="ARBA" id="ARBA00016090"/>
    </source>
</evidence>
<comment type="caution">
    <text evidence="13">The sequence shown here is derived from an EMBL/GenBank/DDBJ whole genome shotgun (WGS) entry which is preliminary data.</text>
</comment>
<dbReference type="HAMAP" id="MF_00164">
    <property type="entry name" value="GlmS"/>
    <property type="match status" value="1"/>
</dbReference>
<dbReference type="GO" id="GO:0006002">
    <property type="term" value="P:fructose 6-phosphate metabolic process"/>
    <property type="evidence" value="ECO:0007669"/>
    <property type="project" value="TreeGrafter"/>
</dbReference>
<comment type="function">
    <text evidence="10">Catalyzes the first step in hexosamine metabolism, converting fructose-6P into glucosamine-6P using glutamine as a nitrogen source.</text>
</comment>
<evidence type="ECO:0000256" key="5">
    <source>
        <dbReference type="ARBA" id="ARBA00022490"/>
    </source>
</evidence>
<dbReference type="FunFam" id="3.60.20.10:FF:000006">
    <property type="entry name" value="Glutamine--fructose-6-phosphate aminotransferase [isomerizing]"/>
    <property type="match status" value="1"/>
</dbReference>